<proteinExistence type="predicted"/>
<evidence type="ECO:0000259" key="3">
    <source>
        <dbReference type="PROSITE" id="PS51186"/>
    </source>
</evidence>
<gene>
    <name evidence="4" type="ORF">K1718_21950</name>
</gene>
<dbReference type="InterPro" id="IPR050832">
    <property type="entry name" value="Bact_Acetyltransf"/>
</dbReference>
<keyword evidence="2 4" id="KW-0012">Acyltransferase</keyword>
<evidence type="ECO:0000256" key="2">
    <source>
        <dbReference type="ARBA" id="ARBA00023315"/>
    </source>
</evidence>
<organism evidence="4 5">
    <name type="scientific">Roseibium porphyridii</name>
    <dbReference type="NCBI Taxonomy" id="2866279"/>
    <lineage>
        <taxon>Bacteria</taxon>
        <taxon>Pseudomonadati</taxon>
        <taxon>Pseudomonadota</taxon>
        <taxon>Alphaproteobacteria</taxon>
        <taxon>Hyphomicrobiales</taxon>
        <taxon>Stappiaceae</taxon>
        <taxon>Roseibium</taxon>
    </lineage>
</organism>
<dbReference type="InterPro" id="IPR000182">
    <property type="entry name" value="GNAT_dom"/>
</dbReference>
<dbReference type="Pfam" id="PF13508">
    <property type="entry name" value="Acetyltransf_7"/>
    <property type="match status" value="1"/>
</dbReference>
<evidence type="ECO:0000256" key="1">
    <source>
        <dbReference type="ARBA" id="ARBA00022679"/>
    </source>
</evidence>
<protein>
    <submittedName>
        <fullName evidence="4">GNAT family N-acetyltransferase</fullName>
        <ecNumber evidence="4">2.3.1.-</ecNumber>
    </submittedName>
</protein>
<keyword evidence="5" id="KW-1185">Reference proteome</keyword>
<dbReference type="Proteomes" id="UP001209803">
    <property type="component" value="Chromosome"/>
</dbReference>
<dbReference type="Gene3D" id="3.40.630.30">
    <property type="match status" value="1"/>
</dbReference>
<keyword evidence="1 4" id="KW-0808">Transferase</keyword>
<dbReference type="EC" id="2.3.1.-" evidence="4"/>
<name>A0ABY8F030_9HYPH</name>
<dbReference type="InterPro" id="IPR016181">
    <property type="entry name" value="Acyl_CoA_acyltransferase"/>
</dbReference>
<dbReference type="EMBL" id="CP120863">
    <property type="protein sequence ID" value="WFE88798.1"/>
    <property type="molecule type" value="Genomic_DNA"/>
</dbReference>
<dbReference type="PANTHER" id="PTHR43877">
    <property type="entry name" value="AMINOALKYLPHOSPHONATE N-ACETYLTRANSFERASE-RELATED-RELATED"/>
    <property type="match status" value="1"/>
</dbReference>
<reference evidence="4 5" key="1">
    <citation type="submission" date="2023-03" db="EMBL/GenBank/DDBJ databases">
        <title>Roseibium porphyridii sp. nov. and Roseibium rhodosorbium sp. nov. isolated from marine algae, Porphyridium cruentum and Rhodosorus marinus, respectively.</title>
        <authorList>
            <person name="Lee M.W."/>
            <person name="Choi B.J."/>
            <person name="Lee J.K."/>
            <person name="Choi D.G."/>
            <person name="Baek J.H."/>
            <person name="Bayburt H."/>
            <person name="Kim J.M."/>
            <person name="Han D.M."/>
            <person name="Kim K.H."/>
            <person name="Jeon C.O."/>
        </authorList>
    </citation>
    <scope>NUCLEOTIDE SEQUENCE [LARGE SCALE GENOMIC DNA]</scope>
    <source>
        <strain evidence="4 5">KMA01</strain>
    </source>
</reference>
<dbReference type="SUPFAM" id="SSF55729">
    <property type="entry name" value="Acyl-CoA N-acyltransferases (Nat)"/>
    <property type="match status" value="1"/>
</dbReference>
<dbReference type="GO" id="GO:0016746">
    <property type="term" value="F:acyltransferase activity"/>
    <property type="evidence" value="ECO:0007669"/>
    <property type="project" value="UniProtKB-KW"/>
</dbReference>
<feature type="domain" description="N-acetyltransferase" evidence="3">
    <location>
        <begin position="6"/>
        <end position="150"/>
    </location>
</feature>
<accession>A0ABY8F030</accession>
<dbReference type="CDD" id="cd04301">
    <property type="entry name" value="NAT_SF"/>
    <property type="match status" value="1"/>
</dbReference>
<sequence>MVADSFDYRHGKPADAASCARIIREWSADTPWMTKVDDLEPMTAYWRERFGRDCVWVAEKDAHIVGFCVREEDNIGALYVARDARRLGVGKKLLDLAKENREWITVWAYELNTRARKFYRREGLVEVSRETEHFEDGVSLVDIEHRWIRPFSR</sequence>
<evidence type="ECO:0000313" key="4">
    <source>
        <dbReference type="EMBL" id="WFE88798.1"/>
    </source>
</evidence>
<dbReference type="PROSITE" id="PS51186">
    <property type="entry name" value="GNAT"/>
    <property type="match status" value="1"/>
</dbReference>
<evidence type="ECO:0000313" key="5">
    <source>
        <dbReference type="Proteomes" id="UP001209803"/>
    </source>
</evidence>
<dbReference type="RefSeq" id="WP_265680847.1">
    <property type="nucleotide sequence ID" value="NZ_CP120863.1"/>
</dbReference>